<evidence type="ECO:0000313" key="1">
    <source>
        <dbReference type="EMBL" id="BCO28359.1"/>
    </source>
</evidence>
<gene>
    <name evidence="1" type="ORF">MIZ03_3259</name>
</gene>
<keyword evidence="2" id="KW-1185">Reference proteome</keyword>
<dbReference type="InterPro" id="IPR021317">
    <property type="entry name" value="DUF2917"/>
</dbReference>
<protein>
    <recommendedName>
        <fullName evidence="3">DUF2917 domain-containing protein</fullName>
    </recommendedName>
</protein>
<reference evidence="1 2" key="1">
    <citation type="journal article" date="2021" name="Microbiol. Spectr.">
        <title>A Single Bacterium Capable of Oxidation and Reduction of Iron at Circumneutral pH.</title>
        <authorList>
            <person name="Kato S."/>
            <person name="Ohkuma M."/>
        </authorList>
    </citation>
    <scope>NUCLEOTIDE SEQUENCE [LARGE SCALE GENOMIC DNA]</scope>
    <source>
        <strain evidence="1 2">MIZ03</strain>
    </source>
</reference>
<dbReference type="Pfam" id="PF11142">
    <property type="entry name" value="DUF2917"/>
    <property type="match status" value="1"/>
</dbReference>
<evidence type="ECO:0008006" key="3">
    <source>
        <dbReference type="Google" id="ProtNLM"/>
    </source>
</evidence>
<dbReference type="RefSeq" id="WP_223904323.1">
    <property type="nucleotide sequence ID" value="NZ_AP024238.1"/>
</dbReference>
<dbReference type="Proteomes" id="UP000824366">
    <property type="component" value="Chromosome"/>
</dbReference>
<accession>A0ABM7MQ31</accession>
<organism evidence="1 2">
    <name type="scientific">Rhodoferax lithotrophicus</name>
    <dbReference type="NCBI Taxonomy" id="2798804"/>
    <lineage>
        <taxon>Bacteria</taxon>
        <taxon>Pseudomonadati</taxon>
        <taxon>Pseudomonadota</taxon>
        <taxon>Betaproteobacteria</taxon>
        <taxon>Burkholderiales</taxon>
        <taxon>Comamonadaceae</taxon>
        <taxon>Rhodoferax</taxon>
    </lineage>
</organism>
<evidence type="ECO:0000313" key="2">
    <source>
        <dbReference type="Proteomes" id="UP000824366"/>
    </source>
</evidence>
<dbReference type="EMBL" id="AP024238">
    <property type="protein sequence ID" value="BCO28359.1"/>
    <property type="molecule type" value="Genomic_DNA"/>
</dbReference>
<name>A0ABM7MQ31_9BURK</name>
<proteinExistence type="predicted"/>
<sequence length="118" mass="13417">MHQVESFEWSSPRVVVIKLKAGSVIRVTSGRLWLTQQGQTDDVWLQTGATWTVPVNATLWLSAEPVTQFQLLQAWASPSHTGVPAQTLAWFKRGMGWFGKFSWTAYCRPRSPTYFRST</sequence>